<proteinExistence type="predicted"/>
<evidence type="ECO:0000313" key="4">
    <source>
        <dbReference type="Proteomes" id="UP000649826"/>
    </source>
</evidence>
<organism evidence="3 4">
    <name type="scientific">Blautia difficilis</name>
    <dbReference type="NCBI Taxonomy" id="2763027"/>
    <lineage>
        <taxon>Bacteria</taxon>
        <taxon>Bacillati</taxon>
        <taxon>Bacillota</taxon>
        <taxon>Clostridia</taxon>
        <taxon>Lachnospirales</taxon>
        <taxon>Lachnospiraceae</taxon>
        <taxon>Blautia</taxon>
    </lineage>
</organism>
<gene>
    <name evidence="3" type="ORF">H8Z82_11305</name>
</gene>
<evidence type="ECO:0000256" key="1">
    <source>
        <dbReference type="SAM" id="SignalP"/>
    </source>
</evidence>
<dbReference type="SUPFAM" id="SSF69360">
    <property type="entry name" value="Cell wall binding repeat"/>
    <property type="match status" value="1"/>
</dbReference>
<dbReference type="Gene3D" id="3.10.620.30">
    <property type="match status" value="1"/>
</dbReference>
<reference evidence="3 4" key="1">
    <citation type="submission" date="2020-08" db="EMBL/GenBank/DDBJ databases">
        <title>Genome public.</title>
        <authorList>
            <person name="Liu C."/>
            <person name="Sun Q."/>
        </authorList>
    </citation>
    <scope>NUCLEOTIDE SEQUENCE [LARGE SCALE GENOMIC DNA]</scope>
    <source>
        <strain evidence="3 4">M29</strain>
    </source>
</reference>
<keyword evidence="1" id="KW-0732">Signal</keyword>
<dbReference type="InterPro" id="IPR002931">
    <property type="entry name" value="Transglutaminase-like"/>
</dbReference>
<name>A0ABR7IJM1_9FIRM</name>
<accession>A0ABR7IJM1</accession>
<dbReference type="Gene3D" id="2.10.270.10">
    <property type="entry name" value="Cholin Binding"/>
    <property type="match status" value="1"/>
</dbReference>
<dbReference type="InterPro" id="IPR038765">
    <property type="entry name" value="Papain-like_cys_pep_sf"/>
</dbReference>
<feature type="chain" id="PRO_5045989675" evidence="1">
    <location>
        <begin position="29"/>
        <end position="345"/>
    </location>
</feature>
<feature type="signal peptide" evidence="1">
    <location>
        <begin position="1"/>
        <end position="28"/>
    </location>
</feature>
<feature type="domain" description="Transglutaminase-like" evidence="2">
    <location>
        <begin position="206"/>
        <end position="308"/>
    </location>
</feature>
<dbReference type="EMBL" id="JACOQG010000018">
    <property type="protein sequence ID" value="MBC5780227.1"/>
    <property type="molecule type" value="Genomic_DNA"/>
</dbReference>
<keyword evidence="4" id="KW-1185">Reference proteome</keyword>
<sequence length="345" mass="37648">MKQSMKALKGFFLTTACVFCLTVAGTSAVTYGQETVPTVTSEAFPTITPEAVPTVTPVPQPTAVPKKKGLVKEGKKLCFYYSNGSKAKNKLKTVNGATYYFGPDGYAVCGGVRFKNKNKVYVFGENFKRIKNKKGKIIRVRYSIYYMTGNNGEAATGFFIYKNNLYYGGPGGKLYKNRSLANRYHFTASGAAKKNTDALLKIKTMQIASSITNPGMTKSQKLYACWRYVVGGHIGYWSVYPNLGQAGWQRSLALNTLVNGGGNCYGFACAFAALAQEVGYKPYVVYGYVPGSRDGRADGMTRHCWVQINGLSYDPEGTYAGWAPGIYGTAGYGVYHWTSGSVKFA</sequence>
<dbReference type="Proteomes" id="UP000649826">
    <property type="component" value="Unassembled WGS sequence"/>
</dbReference>
<protein>
    <submittedName>
        <fullName evidence="3">Transglutaminase domain-containing protein</fullName>
    </submittedName>
</protein>
<dbReference type="Pfam" id="PF01841">
    <property type="entry name" value="Transglut_core"/>
    <property type="match status" value="1"/>
</dbReference>
<dbReference type="SUPFAM" id="SSF54001">
    <property type="entry name" value="Cysteine proteinases"/>
    <property type="match status" value="1"/>
</dbReference>
<evidence type="ECO:0000313" key="3">
    <source>
        <dbReference type="EMBL" id="MBC5780227.1"/>
    </source>
</evidence>
<evidence type="ECO:0000259" key="2">
    <source>
        <dbReference type="Pfam" id="PF01841"/>
    </source>
</evidence>
<comment type="caution">
    <text evidence="3">The sequence shown here is derived from an EMBL/GenBank/DDBJ whole genome shotgun (WGS) entry which is preliminary data.</text>
</comment>